<feature type="domain" description="EF-hand" evidence="1">
    <location>
        <begin position="70"/>
        <end position="105"/>
    </location>
</feature>
<accession>A0A8S1R4W8</accession>
<dbReference type="PROSITE" id="PS00018">
    <property type="entry name" value="EF_HAND_1"/>
    <property type="match status" value="1"/>
</dbReference>
<evidence type="ECO:0000259" key="1">
    <source>
        <dbReference type="PROSITE" id="PS50222"/>
    </source>
</evidence>
<keyword evidence="3" id="KW-1185">Reference proteome</keyword>
<dbReference type="AlphaFoldDB" id="A0A8S1R4W8"/>
<dbReference type="Proteomes" id="UP000692954">
    <property type="component" value="Unassembled WGS sequence"/>
</dbReference>
<evidence type="ECO:0000313" key="3">
    <source>
        <dbReference type="Proteomes" id="UP000692954"/>
    </source>
</evidence>
<gene>
    <name evidence="2" type="ORF">PSON_ATCC_30995.1.T1430042</name>
</gene>
<dbReference type="Pfam" id="PF13499">
    <property type="entry name" value="EF-hand_7"/>
    <property type="match status" value="1"/>
</dbReference>
<evidence type="ECO:0000313" key="2">
    <source>
        <dbReference type="EMBL" id="CAD8123161.1"/>
    </source>
</evidence>
<dbReference type="GO" id="GO:0005509">
    <property type="term" value="F:calcium ion binding"/>
    <property type="evidence" value="ECO:0007669"/>
    <property type="project" value="InterPro"/>
</dbReference>
<dbReference type="PROSITE" id="PS50222">
    <property type="entry name" value="EF_HAND_2"/>
    <property type="match status" value="1"/>
</dbReference>
<dbReference type="OrthoDB" id="294576at2759"/>
<name>A0A8S1R4W8_9CILI</name>
<dbReference type="InterPro" id="IPR002048">
    <property type="entry name" value="EF_hand_dom"/>
</dbReference>
<dbReference type="InterPro" id="IPR018247">
    <property type="entry name" value="EF_Hand_1_Ca_BS"/>
</dbReference>
<dbReference type="EMBL" id="CAJJDN010000143">
    <property type="protein sequence ID" value="CAD8123161.1"/>
    <property type="molecule type" value="Genomic_DNA"/>
</dbReference>
<proteinExistence type="predicted"/>
<protein>
    <recommendedName>
        <fullName evidence="1">EF-hand domain-containing protein</fullName>
    </recommendedName>
</protein>
<reference evidence="2" key="1">
    <citation type="submission" date="2021-01" db="EMBL/GenBank/DDBJ databases">
        <authorList>
            <consortium name="Genoscope - CEA"/>
            <person name="William W."/>
        </authorList>
    </citation>
    <scope>NUCLEOTIDE SEQUENCE</scope>
</reference>
<organism evidence="2 3">
    <name type="scientific">Paramecium sonneborni</name>
    <dbReference type="NCBI Taxonomy" id="65129"/>
    <lineage>
        <taxon>Eukaryota</taxon>
        <taxon>Sar</taxon>
        <taxon>Alveolata</taxon>
        <taxon>Ciliophora</taxon>
        <taxon>Intramacronucleata</taxon>
        <taxon>Oligohymenophorea</taxon>
        <taxon>Peniculida</taxon>
        <taxon>Parameciidae</taxon>
        <taxon>Paramecium</taxon>
    </lineage>
</organism>
<sequence>MQQHPQEIVDMFNEFKSAQTNLLNVKEFLQLLQEAGLEKNCQMLTKKLNMKKNENLNLIQFAQCFNFDPDVYENFEMLFQIIDSSNSKKISKQELKKQCEILGMQFNDKDIDIMINQIGSDEQGVVSRDKLWSMLQQYKNYEIQQ</sequence>
<comment type="caution">
    <text evidence="2">The sequence shown here is derived from an EMBL/GenBank/DDBJ whole genome shotgun (WGS) entry which is preliminary data.</text>
</comment>